<dbReference type="EMBL" id="CP063362">
    <property type="protein sequence ID" value="QRG06692.1"/>
    <property type="molecule type" value="Genomic_DNA"/>
</dbReference>
<evidence type="ECO:0000313" key="1">
    <source>
        <dbReference type="EMBL" id="QRG06692.1"/>
    </source>
</evidence>
<proteinExistence type="predicted"/>
<dbReference type="AlphaFoldDB" id="A0A974PN86"/>
<accession>A0A974PN86</accession>
<keyword evidence="2" id="KW-1185">Reference proteome</keyword>
<evidence type="ECO:0000313" key="2">
    <source>
        <dbReference type="Proteomes" id="UP000596427"/>
    </source>
</evidence>
<dbReference type="KEGG" id="xdi:EZH22_27950"/>
<protein>
    <submittedName>
        <fullName evidence="1">Uncharacterized protein</fullName>
    </submittedName>
</protein>
<name>A0A974PN86_9HYPH</name>
<sequence length="72" mass="7882">MDIKTIAVLFDNDPSRETRMDYATNLARRHGAHLVGIFLLPPDIGGGWLPPMSAGKRRSLTFCTINKPAGTT</sequence>
<gene>
    <name evidence="1" type="ORF">EZH22_27950</name>
</gene>
<dbReference type="RefSeq" id="WP_203193598.1">
    <property type="nucleotide sequence ID" value="NZ_CP063362.1"/>
</dbReference>
<dbReference type="Proteomes" id="UP000596427">
    <property type="component" value="Chromosome"/>
</dbReference>
<reference evidence="1 2" key="1">
    <citation type="submission" date="2020-10" db="EMBL/GenBank/DDBJ databases">
        <title>Degradation of 1,4-Dioxane by Xanthobacter sp. YN2, via a Novel Group-2 Soluble Di-Iron Monooxygenase.</title>
        <authorList>
            <person name="Ma F."/>
            <person name="Wang Y."/>
            <person name="Yang J."/>
            <person name="Guo H."/>
            <person name="Su D."/>
            <person name="Yu L."/>
        </authorList>
    </citation>
    <scope>NUCLEOTIDE SEQUENCE [LARGE SCALE GENOMIC DNA]</scope>
    <source>
        <strain evidence="1 2">YN2</strain>
    </source>
</reference>
<dbReference type="SUPFAM" id="SSF52402">
    <property type="entry name" value="Adenine nucleotide alpha hydrolases-like"/>
    <property type="match status" value="1"/>
</dbReference>
<organism evidence="1 2">
    <name type="scientific">Xanthobacter dioxanivorans</name>
    <dbReference type="NCBI Taxonomy" id="2528964"/>
    <lineage>
        <taxon>Bacteria</taxon>
        <taxon>Pseudomonadati</taxon>
        <taxon>Pseudomonadota</taxon>
        <taxon>Alphaproteobacteria</taxon>
        <taxon>Hyphomicrobiales</taxon>
        <taxon>Xanthobacteraceae</taxon>
        <taxon>Xanthobacter</taxon>
    </lineage>
</organism>